<dbReference type="InterPro" id="IPR000719">
    <property type="entry name" value="Prot_kinase_dom"/>
</dbReference>
<dbReference type="FunFam" id="3.30.200.20:FF:000180">
    <property type="entry name" value="serine/threonine-protein kinase STY46-like"/>
    <property type="match status" value="1"/>
</dbReference>
<keyword evidence="3 11" id="KW-0812">Transmembrane</keyword>
<dbReference type="PANTHER" id="PTHR44329">
    <property type="entry name" value="SERINE/THREONINE-PROTEIN KINASE TNNI3K-RELATED"/>
    <property type="match status" value="1"/>
</dbReference>
<feature type="transmembrane region" description="Helical" evidence="11">
    <location>
        <begin position="137"/>
        <end position="158"/>
    </location>
</feature>
<evidence type="ECO:0000256" key="5">
    <source>
        <dbReference type="ARBA" id="ARBA00022777"/>
    </source>
</evidence>
<dbReference type="SUPFAM" id="SSF81324">
    <property type="entry name" value="Voltage-gated potassium channels"/>
    <property type="match status" value="1"/>
</dbReference>
<dbReference type="AlphaFoldDB" id="A0AAV9I3G7"/>
<dbReference type="Gene3D" id="1.20.120.350">
    <property type="entry name" value="Voltage-gated potassium channels. Chain C"/>
    <property type="match status" value="1"/>
</dbReference>
<comment type="subcellular location">
    <subcellularLocation>
        <location evidence="1">Membrane</location>
        <topology evidence="1">Multi-pass membrane protein</topology>
    </subcellularLocation>
</comment>
<feature type="transmembrane region" description="Helical" evidence="11">
    <location>
        <begin position="173"/>
        <end position="195"/>
    </location>
</feature>
<dbReference type="SUPFAM" id="SSF56112">
    <property type="entry name" value="Protein kinase-like (PK-like)"/>
    <property type="match status" value="1"/>
</dbReference>
<dbReference type="SMART" id="SM00220">
    <property type="entry name" value="S_TKc"/>
    <property type="match status" value="1"/>
</dbReference>
<dbReference type="InterPro" id="IPR027359">
    <property type="entry name" value="Volt_channel_dom_sf"/>
</dbReference>
<keyword evidence="5" id="KW-0418">Kinase</keyword>
<keyword evidence="8 11" id="KW-0472">Membrane</keyword>
<evidence type="ECO:0000256" key="9">
    <source>
        <dbReference type="PROSITE-ProRule" id="PRU10141"/>
    </source>
</evidence>
<comment type="caution">
    <text evidence="13">The sequence shown here is derived from an EMBL/GenBank/DDBJ whole genome shotgun (WGS) entry which is preliminary data.</text>
</comment>
<evidence type="ECO:0000256" key="3">
    <source>
        <dbReference type="ARBA" id="ARBA00022692"/>
    </source>
</evidence>
<reference evidence="13 14" key="1">
    <citation type="submission" date="2022-07" db="EMBL/GenBank/DDBJ databases">
        <title>Genome-wide signatures of adaptation to extreme environments.</title>
        <authorList>
            <person name="Cho C.H."/>
            <person name="Yoon H.S."/>
        </authorList>
    </citation>
    <scope>NUCLEOTIDE SEQUENCE [LARGE SCALE GENOMIC DNA]</scope>
    <source>
        <strain evidence="13 14">108.79 E11</strain>
    </source>
</reference>
<dbReference type="GO" id="GO:0005524">
    <property type="term" value="F:ATP binding"/>
    <property type="evidence" value="ECO:0007669"/>
    <property type="project" value="UniProtKB-UniRule"/>
</dbReference>
<dbReference type="CDD" id="cd13999">
    <property type="entry name" value="STKc_MAP3K-like"/>
    <property type="match status" value="1"/>
</dbReference>
<keyword evidence="14" id="KW-1185">Reference proteome</keyword>
<sequence length="629" mass="71554">MDGPPAVSLKTFKRNEMISAINGAACFGESEESSSERVTPAVGESSDSNVSNNQADREWDMDGEPWMDAGEDESLVPHQFVFRKLLERRIWHRKQGNKSRKRDELLAVEHPSLTEGEVGPSSERLREKVKEKVDSPYIYYFDAALIGFNLVVFLVKYITMYKLAWSHSFTSRLVYFIETWIQLGLNVAIWFFFVVESLVRMWAWGFVCYFKDKFNVADFVTVALLTVPTFVELGLYAADSLYTLKIEHQWKVQLAQVFTVVMATLRLATMIRIATVRDIRRQAHRSALELKEKMEAKGLEENWKISENELEFGNQIGAGSFGVVQLALWHGTLVAVKTLDRVQIDEDSLSIFEKEVKISLMLRHPNIVLFMGVIYRQDGALSLVNEYCDKGDLRRVIHNKRIRISSSLRMKFAIGAAHGLAYLHSRVPPIVHRDLKSGNLLVDSGWNVKISDFGLSVLMGAMAMDNNVVGTLQYTSPEVLRNEKSTPASDIYSLGIIFWELGTREVPFKGKNRYELFIGVAESGMKPDFDLLSLRAGKEYTAVVAQCLAFHPEERPDIEQIIDLLDVLVEEDKEISYHLAKKQSDSQKRKSNSHEPFWRLSSSMSRKSDSYSDDMENGLMNGSHVEQVS</sequence>
<evidence type="ECO:0000256" key="2">
    <source>
        <dbReference type="ARBA" id="ARBA00022679"/>
    </source>
</evidence>
<evidence type="ECO:0000256" key="4">
    <source>
        <dbReference type="ARBA" id="ARBA00022741"/>
    </source>
</evidence>
<name>A0AAV9I3G7_9RHOD</name>
<evidence type="ECO:0000313" key="14">
    <source>
        <dbReference type="Proteomes" id="UP001300502"/>
    </source>
</evidence>
<feature type="domain" description="Protein kinase" evidence="12">
    <location>
        <begin position="310"/>
        <end position="569"/>
    </location>
</feature>
<dbReference type="InterPro" id="IPR051681">
    <property type="entry name" value="Ser/Thr_Kinases-Pseudokinases"/>
</dbReference>
<gene>
    <name evidence="13" type="ORF">GAYE_PCTG10G0455</name>
</gene>
<dbReference type="Proteomes" id="UP001300502">
    <property type="component" value="Unassembled WGS sequence"/>
</dbReference>
<feature type="transmembrane region" description="Helical" evidence="11">
    <location>
        <begin position="216"/>
        <end position="237"/>
    </location>
</feature>
<feature type="compositionally biased region" description="Polar residues" evidence="10">
    <location>
        <begin position="45"/>
        <end position="54"/>
    </location>
</feature>
<feature type="transmembrane region" description="Helical" evidence="11">
    <location>
        <begin position="257"/>
        <end position="275"/>
    </location>
</feature>
<feature type="binding site" evidence="9">
    <location>
        <position position="337"/>
    </location>
    <ligand>
        <name>ATP</name>
        <dbReference type="ChEBI" id="CHEBI:30616"/>
    </ligand>
</feature>
<proteinExistence type="predicted"/>
<evidence type="ECO:0000256" key="10">
    <source>
        <dbReference type="SAM" id="MobiDB-lite"/>
    </source>
</evidence>
<keyword evidence="2" id="KW-0808">Transferase</keyword>
<feature type="compositionally biased region" description="Basic and acidic residues" evidence="10">
    <location>
        <begin position="582"/>
        <end position="597"/>
    </location>
</feature>
<evidence type="ECO:0000256" key="1">
    <source>
        <dbReference type="ARBA" id="ARBA00004141"/>
    </source>
</evidence>
<evidence type="ECO:0000256" key="6">
    <source>
        <dbReference type="ARBA" id="ARBA00022840"/>
    </source>
</evidence>
<keyword evidence="6 9" id="KW-0067">ATP-binding</keyword>
<evidence type="ECO:0000256" key="7">
    <source>
        <dbReference type="ARBA" id="ARBA00022989"/>
    </source>
</evidence>
<dbReference type="EMBL" id="JANCYU010000006">
    <property type="protein sequence ID" value="KAK4522565.1"/>
    <property type="molecule type" value="Genomic_DNA"/>
</dbReference>
<evidence type="ECO:0000256" key="11">
    <source>
        <dbReference type="SAM" id="Phobius"/>
    </source>
</evidence>
<dbReference type="InterPro" id="IPR008271">
    <property type="entry name" value="Ser/Thr_kinase_AS"/>
</dbReference>
<protein>
    <recommendedName>
        <fullName evidence="12">Protein kinase domain-containing protein</fullName>
    </recommendedName>
</protein>
<dbReference type="Gene3D" id="1.10.510.10">
    <property type="entry name" value="Transferase(Phosphotransferase) domain 1"/>
    <property type="match status" value="1"/>
</dbReference>
<dbReference type="Gene3D" id="3.30.200.20">
    <property type="entry name" value="Phosphorylase Kinase, domain 1"/>
    <property type="match status" value="1"/>
</dbReference>
<evidence type="ECO:0000256" key="8">
    <source>
        <dbReference type="ARBA" id="ARBA00023136"/>
    </source>
</evidence>
<dbReference type="GO" id="GO:0004674">
    <property type="term" value="F:protein serine/threonine kinase activity"/>
    <property type="evidence" value="ECO:0007669"/>
    <property type="project" value="TreeGrafter"/>
</dbReference>
<dbReference type="GO" id="GO:0016020">
    <property type="term" value="C:membrane"/>
    <property type="evidence" value="ECO:0007669"/>
    <property type="project" value="UniProtKB-SubCell"/>
</dbReference>
<dbReference type="PROSITE" id="PS00108">
    <property type="entry name" value="PROTEIN_KINASE_ST"/>
    <property type="match status" value="1"/>
</dbReference>
<dbReference type="InterPro" id="IPR017441">
    <property type="entry name" value="Protein_kinase_ATP_BS"/>
</dbReference>
<evidence type="ECO:0000259" key="12">
    <source>
        <dbReference type="PROSITE" id="PS50011"/>
    </source>
</evidence>
<feature type="region of interest" description="Disordered" evidence="10">
    <location>
        <begin position="580"/>
        <end position="629"/>
    </location>
</feature>
<dbReference type="PROSITE" id="PS50011">
    <property type="entry name" value="PROTEIN_KINASE_DOM"/>
    <property type="match status" value="1"/>
</dbReference>
<keyword evidence="7 11" id="KW-1133">Transmembrane helix</keyword>
<keyword evidence="4 9" id="KW-0547">Nucleotide-binding</keyword>
<evidence type="ECO:0000313" key="13">
    <source>
        <dbReference type="EMBL" id="KAK4522565.1"/>
    </source>
</evidence>
<dbReference type="PROSITE" id="PS00107">
    <property type="entry name" value="PROTEIN_KINASE_ATP"/>
    <property type="match status" value="1"/>
</dbReference>
<accession>A0AAV9I3G7</accession>
<dbReference type="Pfam" id="PF00069">
    <property type="entry name" value="Pkinase"/>
    <property type="match status" value="1"/>
</dbReference>
<organism evidence="13 14">
    <name type="scientific">Galdieria yellowstonensis</name>
    <dbReference type="NCBI Taxonomy" id="3028027"/>
    <lineage>
        <taxon>Eukaryota</taxon>
        <taxon>Rhodophyta</taxon>
        <taxon>Bangiophyceae</taxon>
        <taxon>Galdieriales</taxon>
        <taxon>Galdieriaceae</taxon>
        <taxon>Galdieria</taxon>
    </lineage>
</organism>
<feature type="region of interest" description="Disordered" evidence="10">
    <location>
        <begin position="27"/>
        <end position="58"/>
    </location>
</feature>
<dbReference type="InterPro" id="IPR011009">
    <property type="entry name" value="Kinase-like_dom_sf"/>
</dbReference>